<dbReference type="GO" id="GO:0009294">
    <property type="term" value="P:DNA-mediated transformation"/>
    <property type="evidence" value="ECO:0007669"/>
    <property type="project" value="InterPro"/>
</dbReference>
<dbReference type="PANTHER" id="PTHR43022">
    <property type="entry name" value="PROTEIN SMF"/>
    <property type="match status" value="1"/>
</dbReference>
<dbReference type="PANTHER" id="PTHR43022:SF1">
    <property type="entry name" value="PROTEIN SMF"/>
    <property type="match status" value="1"/>
</dbReference>
<dbReference type="RefSeq" id="WP_148567106.1">
    <property type="nucleotide sequence ID" value="NZ_RXYA01000007.1"/>
</dbReference>
<dbReference type="Gene3D" id="3.40.50.450">
    <property type="match status" value="1"/>
</dbReference>
<dbReference type="AlphaFoldDB" id="A0A923HWN2"/>
<feature type="domain" description="Smf/DprA SLOG" evidence="2">
    <location>
        <begin position="82"/>
        <end position="275"/>
    </location>
</feature>
<dbReference type="InterPro" id="IPR057666">
    <property type="entry name" value="DrpA_SLOG"/>
</dbReference>
<keyword evidence="4" id="KW-1185">Reference proteome</keyword>
<proteinExistence type="inferred from homology"/>
<dbReference type="EMBL" id="WJBD01000022">
    <property type="protein sequence ID" value="MBC3889666.1"/>
    <property type="molecule type" value="Genomic_DNA"/>
</dbReference>
<organism evidence="3 4">
    <name type="scientific">Acetobacterium paludosum</name>
    <dbReference type="NCBI Taxonomy" id="52693"/>
    <lineage>
        <taxon>Bacteria</taxon>
        <taxon>Bacillati</taxon>
        <taxon>Bacillota</taxon>
        <taxon>Clostridia</taxon>
        <taxon>Eubacteriales</taxon>
        <taxon>Eubacteriaceae</taxon>
        <taxon>Acetobacterium</taxon>
    </lineage>
</organism>
<sequence>MNKSDFYRNIIALLQLKGVGRQKIKMLMQMINDPQCLSFKELVEIGQMFHLLSSDIDLKVQNNSIAYANKVIETSVKYQIKLVSSFDENYPASMDFKDSPVMLYYQGNLELLNHNKRAAVIGSRHPTPAGAEFSFESGKFLATENFVVISGLATGCDYYGHLGCLGAGGKTIAFLPAGLINIYPIENKPLAEKILANDGCILSEYAPFENPQPYKFIERDRLQSASSMFVIVSSFSCGSGTIHTLNFAKQYNKKIFSIPAIFDESKDAFHKLNQKKILFEIYEKEKLHNLITNY</sequence>
<evidence type="ECO:0000259" key="2">
    <source>
        <dbReference type="Pfam" id="PF02481"/>
    </source>
</evidence>
<gene>
    <name evidence="3" type="ORF">GH810_15255</name>
</gene>
<protein>
    <recommendedName>
        <fullName evidence="2">Smf/DprA SLOG domain-containing protein</fullName>
    </recommendedName>
</protein>
<name>A0A923HWN2_9FIRM</name>
<accession>A0A923HWN2</accession>
<dbReference type="Pfam" id="PF02481">
    <property type="entry name" value="DNA_processg_A"/>
    <property type="match status" value="1"/>
</dbReference>
<reference evidence="3" key="2">
    <citation type="submission" date="2020-10" db="EMBL/GenBank/DDBJ databases">
        <title>Comparative genomics of the Acetobacterium genus.</title>
        <authorList>
            <person name="Marshall C."/>
            <person name="May H."/>
            <person name="Norman S."/>
        </authorList>
    </citation>
    <scope>NUCLEOTIDE SEQUENCE</scope>
    <source>
        <strain evidence="3">DER-2019</strain>
    </source>
</reference>
<evidence type="ECO:0000313" key="3">
    <source>
        <dbReference type="EMBL" id="MBC3889666.1"/>
    </source>
</evidence>
<dbReference type="Proteomes" id="UP000616595">
    <property type="component" value="Unassembled WGS sequence"/>
</dbReference>
<reference evidence="3" key="1">
    <citation type="submission" date="2019-10" db="EMBL/GenBank/DDBJ databases">
        <authorList>
            <person name="Ross D.E."/>
            <person name="Gulliver D."/>
        </authorList>
    </citation>
    <scope>NUCLEOTIDE SEQUENCE</scope>
    <source>
        <strain evidence="3">DER-2019</strain>
    </source>
</reference>
<evidence type="ECO:0000256" key="1">
    <source>
        <dbReference type="ARBA" id="ARBA00006525"/>
    </source>
</evidence>
<dbReference type="OrthoDB" id="9785707at2"/>
<comment type="similarity">
    <text evidence="1">Belongs to the DprA/Smf family.</text>
</comment>
<dbReference type="InterPro" id="IPR003488">
    <property type="entry name" value="DprA"/>
</dbReference>
<comment type="caution">
    <text evidence="3">The sequence shown here is derived from an EMBL/GenBank/DDBJ whole genome shotgun (WGS) entry which is preliminary data.</text>
</comment>
<evidence type="ECO:0000313" key="4">
    <source>
        <dbReference type="Proteomes" id="UP000616595"/>
    </source>
</evidence>
<dbReference type="SUPFAM" id="SSF102405">
    <property type="entry name" value="MCP/YpsA-like"/>
    <property type="match status" value="1"/>
</dbReference>